<feature type="non-terminal residue" evidence="2">
    <location>
        <position position="170"/>
    </location>
</feature>
<proteinExistence type="predicted"/>
<sequence length="170" mass="16992">AGQLQRAILALGGVVGSPAGQGGPAAQLAQTLGTVQQLLATTGVPQLVQLPVVHGDQATWRHGHGGLVVVRGVVLSNRIKGSHAPGGPFAVQGAHAVRRSRAAPRGLGDLPPRQRAAGEAAADGAEALQRGCPVALPQRSLRLQLLAVAVRLAALGGNAGSPCDVLQLVG</sequence>
<name>A0ABN9STH9_9DINO</name>
<organism evidence="2 3">
    <name type="scientific">Prorocentrum cordatum</name>
    <dbReference type="NCBI Taxonomy" id="2364126"/>
    <lineage>
        <taxon>Eukaryota</taxon>
        <taxon>Sar</taxon>
        <taxon>Alveolata</taxon>
        <taxon>Dinophyceae</taxon>
        <taxon>Prorocentrales</taxon>
        <taxon>Prorocentraceae</taxon>
        <taxon>Prorocentrum</taxon>
    </lineage>
</organism>
<dbReference type="EMBL" id="CAUYUJ010013213">
    <property type="protein sequence ID" value="CAK0835780.1"/>
    <property type="molecule type" value="Genomic_DNA"/>
</dbReference>
<evidence type="ECO:0000256" key="1">
    <source>
        <dbReference type="SAM" id="MobiDB-lite"/>
    </source>
</evidence>
<gene>
    <name evidence="2" type="ORF">PCOR1329_LOCUS32489</name>
</gene>
<reference evidence="2" key="1">
    <citation type="submission" date="2023-10" db="EMBL/GenBank/DDBJ databases">
        <authorList>
            <person name="Chen Y."/>
            <person name="Shah S."/>
            <person name="Dougan E. K."/>
            <person name="Thang M."/>
            <person name="Chan C."/>
        </authorList>
    </citation>
    <scope>NUCLEOTIDE SEQUENCE [LARGE SCALE GENOMIC DNA]</scope>
</reference>
<accession>A0ABN9STH9</accession>
<protein>
    <submittedName>
        <fullName evidence="2">Uncharacterized protein</fullName>
    </submittedName>
</protein>
<feature type="non-terminal residue" evidence="2">
    <location>
        <position position="1"/>
    </location>
</feature>
<evidence type="ECO:0000313" key="2">
    <source>
        <dbReference type="EMBL" id="CAK0835780.1"/>
    </source>
</evidence>
<feature type="region of interest" description="Disordered" evidence="1">
    <location>
        <begin position="103"/>
        <end position="122"/>
    </location>
</feature>
<keyword evidence="3" id="KW-1185">Reference proteome</keyword>
<comment type="caution">
    <text evidence="2">The sequence shown here is derived from an EMBL/GenBank/DDBJ whole genome shotgun (WGS) entry which is preliminary data.</text>
</comment>
<dbReference type="Proteomes" id="UP001189429">
    <property type="component" value="Unassembled WGS sequence"/>
</dbReference>
<evidence type="ECO:0000313" key="3">
    <source>
        <dbReference type="Proteomes" id="UP001189429"/>
    </source>
</evidence>